<dbReference type="OrthoDB" id="5910593at2759"/>
<protein>
    <submittedName>
        <fullName evidence="5 6">Serpin domain-containing protein</fullName>
    </submittedName>
</protein>
<evidence type="ECO:0000313" key="4">
    <source>
        <dbReference type="Proteomes" id="UP000271098"/>
    </source>
</evidence>
<dbReference type="AlphaFoldDB" id="A0A183EKI1"/>
<dbReference type="EMBL" id="UYRT01112655">
    <property type="protein sequence ID" value="VDN46378.1"/>
    <property type="molecule type" value="Genomic_DNA"/>
</dbReference>
<dbReference type="Proteomes" id="UP000271098">
    <property type="component" value="Unassembled WGS sequence"/>
</dbReference>
<dbReference type="EMBL" id="UYRT01092689">
    <property type="protein sequence ID" value="VDN38310.1"/>
    <property type="molecule type" value="Genomic_DNA"/>
</dbReference>
<proteinExistence type="predicted"/>
<reference evidence="5 6" key="1">
    <citation type="submission" date="2016-06" db="UniProtKB">
        <authorList>
            <consortium name="WormBaseParasite"/>
        </authorList>
    </citation>
    <scope>IDENTIFICATION</scope>
</reference>
<sequence length="93" mass="10718">MQREKPITSSTQTSVNPYHYEPPPPDEPFAVRYDTPFLFMVYERTHRLPIIVGCYAGEPCTQRALVDAKVPRLRKTGTRTRGCNCCRKTNDKD</sequence>
<gene>
    <name evidence="2" type="ORF">GPUH_LOCUS21472</name>
    <name evidence="3" type="ORF">GPUH_LOCUS26651</name>
</gene>
<feature type="compositionally biased region" description="Polar residues" evidence="1">
    <location>
        <begin position="7"/>
        <end position="16"/>
    </location>
</feature>
<evidence type="ECO:0000313" key="6">
    <source>
        <dbReference type="WBParaSite" id="GPUH_0002668101-mRNA-1"/>
    </source>
</evidence>
<evidence type="ECO:0000313" key="2">
    <source>
        <dbReference type="EMBL" id="VDN38310.1"/>
    </source>
</evidence>
<dbReference type="WBParaSite" id="GPUH_0002668101-mRNA-1">
    <property type="protein sequence ID" value="GPUH_0002668101-mRNA-1"/>
    <property type="gene ID" value="GPUH_0002668101"/>
</dbReference>
<organism evidence="5">
    <name type="scientific">Gongylonema pulchrum</name>
    <dbReference type="NCBI Taxonomy" id="637853"/>
    <lineage>
        <taxon>Eukaryota</taxon>
        <taxon>Metazoa</taxon>
        <taxon>Ecdysozoa</taxon>
        <taxon>Nematoda</taxon>
        <taxon>Chromadorea</taxon>
        <taxon>Rhabditida</taxon>
        <taxon>Spirurina</taxon>
        <taxon>Spiruromorpha</taxon>
        <taxon>Spiruroidea</taxon>
        <taxon>Gongylonematidae</taxon>
        <taxon>Gongylonema</taxon>
    </lineage>
</organism>
<accession>A0A183EKI1</accession>
<name>A0A183EKI1_9BILA</name>
<evidence type="ECO:0000256" key="1">
    <source>
        <dbReference type="SAM" id="MobiDB-lite"/>
    </source>
</evidence>
<dbReference type="WBParaSite" id="GPUH_0002149901-mRNA-1">
    <property type="protein sequence ID" value="GPUH_0002149901-mRNA-1"/>
    <property type="gene ID" value="GPUH_0002149901"/>
</dbReference>
<reference evidence="2 4" key="2">
    <citation type="submission" date="2018-11" db="EMBL/GenBank/DDBJ databases">
        <authorList>
            <consortium name="Pathogen Informatics"/>
        </authorList>
    </citation>
    <scope>NUCLEOTIDE SEQUENCE [LARGE SCALE GENOMIC DNA]</scope>
</reference>
<feature type="region of interest" description="Disordered" evidence="1">
    <location>
        <begin position="1"/>
        <end position="26"/>
    </location>
</feature>
<keyword evidence="4" id="KW-1185">Reference proteome</keyword>
<evidence type="ECO:0000313" key="5">
    <source>
        <dbReference type="WBParaSite" id="GPUH_0002149901-mRNA-1"/>
    </source>
</evidence>
<evidence type="ECO:0000313" key="3">
    <source>
        <dbReference type="EMBL" id="VDN46378.1"/>
    </source>
</evidence>